<proteinExistence type="predicted"/>
<gene>
    <name evidence="1" type="ORF">H4Q32_029720</name>
</gene>
<sequence>MSSQCAYLLLILPKLKNNNDNNGKAPLSSTQITSEPIVLAKCVIYELFFMFVDVKALMCFQNKRPKFTVGSVGPYNIQVQSLNTLMEDSKVSDENQKDPFSRIAPVFIKILNGSKRAKSHYFLKNNILEGATEVFGAHLEGGNHWSFFLAAGLRCWAMKIGAYQGCVLGQKHCSVDKRCITYFNSLGETEWQCQAIAQHWW</sequence>
<organism evidence="1 2">
    <name type="scientific">Labeo rohita</name>
    <name type="common">Indian major carp</name>
    <name type="synonym">Cyprinus rohita</name>
    <dbReference type="NCBI Taxonomy" id="84645"/>
    <lineage>
        <taxon>Eukaryota</taxon>
        <taxon>Metazoa</taxon>
        <taxon>Chordata</taxon>
        <taxon>Craniata</taxon>
        <taxon>Vertebrata</taxon>
        <taxon>Euteleostomi</taxon>
        <taxon>Actinopterygii</taxon>
        <taxon>Neopterygii</taxon>
        <taxon>Teleostei</taxon>
        <taxon>Ostariophysi</taxon>
        <taxon>Cypriniformes</taxon>
        <taxon>Cyprinidae</taxon>
        <taxon>Labeoninae</taxon>
        <taxon>Labeonini</taxon>
        <taxon>Labeo</taxon>
    </lineage>
</organism>
<comment type="caution">
    <text evidence="1">The sequence shown here is derived from an EMBL/GenBank/DDBJ whole genome shotgun (WGS) entry which is preliminary data.</text>
</comment>
<protein>
    <submittedName>
        <fullName evidence="1">mRNA cleavage and polyadenylation factor CLP1</fullName>
    </submittedName>
</protein>
<keyword evidence="2" id="KW-1185">Reference proteome</keyword>
<name>A0ABQ8L5R3_LABRO</name>
<evidence type="ECO:0000313" key="1">
    <source>
        <dbReference type="EMBL" id="KAI2644968.1"/>
    </source>
</evidence>
<accession>A0ABQ8L5R3</accession>
<dbReference type="EMBL" id="JACTAM010002368">
    <property type="protein sequence ID" value="KAI2644968.1"/>
    <property type="molecule type" value="Genomic_DNA"/>
</dbReference>
<reference evidence="1 2" key="1">
    <citation type="submission" date="2022-01" db="EMBL/GenBank/DDBJ databases">
        <title>A high-quality chromosome-level genome assembly of rohu carp, Labeo rohita.</title>
        <authorList>
            <person name="Arick M.A. II"/>
            <person name="Hsu C.-Y."/>
            <person name="Magbanua Z."/>
            <person name="Pechanova O."/>
            <person name="Grover C."/>
            <person name="Miller E."/>
            <person name="Thrash A."/>
            <person name="Ezzel L."/>
            <person name="Alam S."/>
            <person name="Benzie J."/>
            <person name="Hamilton M."/>
            <person name="Karsi A."/>
            <person name="Lawrence M.L."/>
            <person name="Peterson D.G."/>
        </authorList>
    </citation>
    <scope>NUCLEOTIDE SEQUENCE [LARGE SCALE GENOMIC DNA]</scope>
    <source>
        <strain evidence="2">BAU-BD-2019</strain>
        <tissue evidence="1">Blood</tissue>
    </source>
</reference>
<evidence type="ECO:0000313" key="2">
    <source>
        <dbReference type="Proteomes" id="UP000830375"/>
    </source>
</evidence>
<dbReference type="Proteomes" id="UP000830375">
    <property type="component" value="Unassembled WGS sequence"/>
</dbReference>